<evidence type="ECO:0000313" key="2">
    <source>
        <dbReference type="Proteomes" id="UP000265520"/>
    </source>
</evidence>
<proteinExistence type="predicted"/>
<dbReference type="AlphaFoldDB" id="A0A392UR74"/>
<comment type="caution">
    <text evidence="1">The sequence shown here is derived from an EMBL/GenBank/DDBJ whole genome shotgun (WGS) entry which is preliminary data.</text>
</comment>
<evidence type="ECO:0000313" key="1">
    <source>
        <dbReference type="EMBL" id="MCI78528.1"/>
    </source>
</evidence>
<feature type="non-terminal residue" evidence="1">
    <location>
        <position position="1"/>
    </location>
</feature>
<accession>A0A392UR74</accession>
<keyword evidence="2" id="KW-1185">Reference proteome</keyword>
<sequence length="67" mass="7889">PECFRVDVVQEVVKDVREEECDHEIELFLQQLDDGQEEETPKVEEEVIVTEEVKANPPELKELPPKW</sequence>
<feature type="non-terminal residue" evidence="1">
    <location>
        <position position="67"/>
    </location>
</feature>
<organism evidence="1 2">
    <name type="scientific">Trifolium medium</name>
    <dbReference type="NCBI Taxonomy" id="97028"/>
    <lineage>
        <taxon>Eukaryota</taxon>
        <taxon>Viridiplantae</taxon>
        <taxon>Streptophyta</taxon>
        <taxon>Embryophyta</taxon>
        <taxon>Tracheophyta</taxon>
        <taxon>Spermatophyta</taxon>
        <taxon>Magnoliopsida</taxon>
        <taxon>eudicotyledons</taxon>
        <taxon>Gunneridae</taxon>
        <taxon>Pentapetalae</taxon>
        <taxon>rosids</taxon>
        <taxon>fabids</taxon>
        <taxon>Fabales</taxon>
        <taxon>Fabaceae</taxon>
        <taxon>Papilionoideae</taxon>
        <taxon>50 kb inversion clade</taxon>
        <taxon>NPAAA clade</taxon>
        <taxon>Hologalegina</taxon>
        <taxon>IRL clade</taxon>
        <taxon>Trifolieae</taxon>
        <taxon>Trifolium</taxon>
    </lineage>
</organism>
<gene>
    <name evidence="1" type="ORF">A2U01_0099798</name>
</gene>
<reference evidence="1 2" key="1">
    <citation type="journal article" date="2018" name="Front. Plant Sci.">
        <title>Red Clover (Trifolium pratense) and Zigzag Clover (T. medium) - A Picture of Genomic Similarities and Differences.</title>
        <authorList>
            <person name="Dluhosova J."/>
            <person name="Istvanek J."/>
            <person name="Nedelnik J."/>
            <person name="Repkova J."/>
        </authorList>
    </citation>
    <scope>NUCLEOTIDE SEQUENCE [LARGE SCALE GENOMIC DNA]</scope>
    <source>
        <strain evidence="2">cv. 10/8</strain>
        <tissue evidence="1">Leaf</tissue>
    </source>
</reference>
<protein>
    <submittedName>
        <fullName evidence="1">Uncharacterized protein</fullName>
    </submittedName>
</protein>
<dbReference type="Proteomes" id="UP000265520">
    <property type="component" value="Unassembled WGS sequence"/>
</dbReference>
<dbReference type="EMBL" id="LXQA010952640">
    <property type="protein sequence ID" value="MCI78528.1"/>
    <property type="molecule type" value="Genomic_DNA"/>
</dbReference>
<name>A0A392UR74_9FABA</name>